<dbReference type="AlphaFoldDB" id="A0A1Y5ZG62"/>
<protein>
    <submittedName>
        <fullName evidence="1">Uncharacterized protein</fullName>
    </submittedName>
</protein>
<gene>
    <name evidence="1" type="ORF">BACERE00185_01826</name>
</gene>
<evidence type="ECO:0000313" key="2">
    <source>
        <dbReference type="Proteomes" id="UP000194439"/>
    </source>
</evidence>
<evidence type="ECO:0000313" key="1">
    <source>
        <dbReference type="EMBL" id="SMD93866.1"/>
    </source>
</evidence>
<name>A0A1Y5ZG62_9BACI</name>
<organism evidence="1 2">
    <name type="scientific">Bacillus mobilis</name>
    <dbReference type="NCBI Taxonomy" id="2026190"/>
    <lineage>
        <taxon>Bacteria</taxon>
        <taxon>Bacillati</taxon>
        <taxon>Bacillota</taxon>
        <taxon>Bacilli</taxon>
        <taxon>Bacillales</taxon>
        <taxon>Bacillaceae</taxon>
        <taxon>Bacillus</taxon>
        <taxon>Bacillus cereus group</taxon>
    </lineage>
</organism>
<accession>A0A1Y5ZG62</accession>
<sequence length="42" mass="4747">MVRKTSPLKIGKETFGGQKVEEAFLKALQEFFETQQGEKSSN</sequence>
<proteinExistence type="predicted"/>
<reference evidence="2" key="1">
    <citation type="submission" date="2017-04" db="EMBL/GenBank/DDBJ databases">
        <authorList>
            <person name="Criscuolo A."/>
        </authorList>
    </citation>
    <scope>NUCLEOTIDE SEQUENCE [LARGE SCALE GENOMIC DNA]</scope>
</reference>
<dbReference type="Proteomes" id="UP000194439">
    <property type="component" value="Unassembled WGS sequence"/>
</dbReference>
<dbReference type="EMBL" id="FWZD01000040">
    <property type="protein sequence ID" value="SMD93866.1"/>
    <property type="molecule type" value="Genomic_DNA"/>
</dbReference>
<dbReference type="RefSeq" id="WP_258958341.1">
    <property type="nucleotide sequence ID" value="NZ_FWZD01000040.1"/>
</dbReference>